<dbReference type="Proteomes" id="UP001280121">
    <property type="component" value="Unassembled WGS sequence"/>
</dbReference>
<feature type="domain" description="Transposase MuDR plant" evidence="1">
    <location>
        <begin position="23"/>
        <end position="85"/>
    </location>
</feature>
<keyword evidence="3" id="KW-1185">Reference proteome</keyword>
<evidence type="ECO:0000259" key="1">
    <source>
        <dbReference type="Pfam" id="PF03108"/>
    </source>
</evidence>
<dbReference type="PANTHER" id="PTHR31973:SF187">
    <property type="entry name" value="MUTATOR TRANSPOSASE MUDRA PROTEIN"/>
    <property type="match status" value="1"/>
</dbReference>
<dbReference type="EMBL" id="JANJYI010000004">
    <property type="protein sequence ID" value="KAK2654206.1"/>
    <property type="molecule type" value="Genomic_DNA"/>
</dbReference>
<evidence type="ECO:0000313" key="3">
    <source>
        <dbReference type="Proteomes" id="UP001280121"/>
    </source>
</evidence>
<protein>
    <recommendedName>
        <fullName evidence="1">Transposase MuDR plant domain-containing protein</fullName>
    </recommendedName>
</protein>
<comment type="caution">
    <text evidence="2">The sequence shown here is derived from an EMBL/GenBank/DDBJ whole genome shotgun (WGS) entry which is preliminary data.</text>
</comment>
<dbReference type="AlphaFoldDB" id="A0AAE0CK93"/>
<dbReference type="InterPro" id="IPR004332">
    <property type="entry name" value="Transposase_MuDR"/>
</dbReference>
<proteinExistence type="predicted"/>
<dbReference type="Pfam" id="PF03108">
    <property type="entry name" value="DBD_Tnp_Mut"/>
    <property type="match status" value="1"/>
</dbReference>
<accession>A0AAE0CK93</accession>
<evidence type="ECO:0000313" key="2">
    <source>
        <dbReference type="EMBL" id="KAK2654206.1"/>
    </source>
</evidence>
<gene>
    <name evidence="2" type="ORF">Ddye_014062</name>
</gene>
<sequence length="261" mass="30809">MKFIRRRYHEFNPIQDMQDPVFKLGMEFSSVAMFRKANKAHSVKYRRIVKFKKNDPNRIRVICQDEGCKWFVFASWLNDNKTFKIKSLLDDHTCAMSFKNKCVSSKFIVEKYLGQWRVNPDWNFARMAEQLQNDTKVDASKWQYYRARSAVREMIQGSVKEQYSKLREYYTEIKRMNPESLVIIKCSISPGCANLMFQRLYMCLGALKKGWKEGCRPILGLDGCFIKGHHVGQFLTAIRVDPNNQMYHVAYTLVESECRKT</sequence>
<reference evidence="2" key="1">
    <citation type="journal article" date="2023" name="Plant J.">
        <title>Genome sequences and population genomics provide insights into the demographic history, inbreeding, and mutation load of two 'living fossil' tree species of Dipteronia.</title>
        <authorList>
            <person name="Feng Y."/>
            <person name="Comes H.P."/>
            <person name="Chen J."/>
            <person name="Zhu S."/>
            <person name="Lu R."/>
            <person name="Zhang X."/>
            <person name="Li P."/>
            <person name="Qiu J."/>
            <person name="Olsen K.M."/>
            <person name="Qiu Y."/>
        </authorList>
    </citation>
    <scope>NUCLEOTIDE SEQUENCE</scope>
    <source>
        <strain evidence="2">KIB01</strain>
    </source>
</reference>
<name>A0AAE0CK93_9ROSI</name>
<dbReference type="PANTHER" id="PTHR31973">
    <property type="entry name" value="POLYPROTEIN, PUTATIVE-RELATED"/>
    <property type="match status" value="1"/>
</dbReference>
<organism evidence="2 3">
    <name type="scientific">Dipteronia dyeriana</name>
    <dbReference type="NCBI Taxonomy" id="168575"/>
    <lineage>
        <taxon>Eukaryota</taxon>
        <taxon>Viridiplantae</taxon>
        <taxon>Streptophyta</taxon>
        <taxon>Embryophyta</taxon>
        <taxon>Tracheophyta</taxon>
        <taxon>Spermatophyta</taxon>
        <taxon>Magnoliopsida</taxon>
        <taxon>eudicotyledons</taxon>
        <taxon>Gunneridae</taxon>
        <taxon>Pentapetalae</taxon>
        <taxon>rosids</taxon>
        <taxon>malvids</taxon>
        <taxon>Sapindales</taxon>
        <taxon>Sapindaceae</taxon>
        <taxon>Hippocastanoideae</taxon>
        <taxon>Acereae</taxon>
        <taxon>Dipteronia</taxon>
    </lineage>
</organism>